<feature type="domain" description="Glutamine amidotransferase" evidence="2">
    <location>
        <begin position="59"/>
        <end position="221"/>
    </location>
</feature>
<dbReference type="PANTHER" id="PTHR42695:SF5">
    <property type="entry name" value="GLUTAMINE AMIDOTRANSFERASE YLR126C-RELATED"/>
    <property type="match status" value="1"/>
</dbReference>
<dbReference type="SUPFAM" id="SSF52317">
    <property type="entry name" value="Class I glutamine amidotransferase-like"/>
    <property type="match status" value="1"/>
</dbReference>
<feature type="region of interest" description="Disordered" evidence="1">
    <location>
        <begin position="1"/>
        <end position="33"/>
    </location>
</feature>
<dbReference type="PROSITE" id="PS51273">
    <property type="entry name" value="GATASE_TYPE_1"/>
    <property type="match status" value="1"/>
</dbReference>
<organism evidence="3 4">
    <name type="scientific">Nocardioides glacieisoli</name>
    <dbReference type="NCBI Taxonomy" id="1168730"/>
    <lineage>
        <taxon>Bacteria</taxon>
        <taxon>Bacillati</taxon>
        <taxon>Actinomycetota</taxon>
        <taxon>Actinomycetes</taxon>
        <taxon>Propionibacteriales</taxon>
        <taxon>Nocardioidaceae</taxon>
        <taxon>Nocardioides</taxon>
    </lineage>
</organism>
<reference evidence="3 4" key="1">
    <citation type="submission" date="2019-01" db="EMBL/GenBank/DDBJ databases">
        <title>Novel species of Nocardioides.</title>
        <authorList>
            <person name="Liu Q."/>
            <person name="Xin Y.-H."/>
        </authorList>
    </citation>
    <scope>NUCLEOTIDE SEQUENCE [LARGE SCALE GENOMIC DNA]</scope>
    <source>
        <strain evidence="3 4">HLT3-15</strain>
    </source>
</reference>
<keyword evidence="4" id="KW-1185">Reference proteome</keyword>
<accession>A0A4Q2RL26</accession>
<keyword evidence="3" id="KW-0808">Transferase</keyword>
<proteinExistence type="predicted"/>
<dbReference type="OrthoDB" id="5196541at2"/>
<comment type="caution">
    <text evidence="3">The sequence shown here is derived from an EMBL/GenBank/DDBJ whole genome shotgun (WGS) entry which is preliminary data.</text>
</comment>
<dbReference type="InterPro" id="IPR044992">
    <property type="entry name" value="ChyE-like"/>
</dbReference>
<dbReference type="CDD" id="cd01741">
    <property type="entry name" value="GATase1_1"/>
    <property type="match status" value="1"/>
</dbReference>
<dbReference type="InterPro" id="IPR017926">
    <property type="entry name" value="GATASE"/>
</dbReference>
<feature type="compositionally biased region" description="Low complexity" evidence="1">
    <location>
        <begin position="1"/>
        <end position="29"/>
    </location>
</feature>
<evidence type="ECO:0000256" key="1">
    <source>
        <dbReference type="SAM" id="MobiDB-lite"/>
    </source>
</evidence>
<dbReference type="GO" id="GO:0005829">
    <property type="term" value="C:cytosol"/>
    <property type="evidence" value="ECO:0007669"/>
    <property type="project" value="TreeGrafter"/>
</dbReference>
<dbReference type="InterPro" id="IPR029062">
    <property type="entry name" value="Class_I_gatase-like"/>
</dbReference>
<evidence type="ECO:0000259" key="2">
    <source>
        <dbReference type="Pfam" id="PF00117"/>
    </source>
</evidence>
<dbReference type="PANTHER" id="PTHR42695">
    <property type="entry name" value="GLUTAMINE AMIDOTRANSFERASE YLR126C-RELATED"/>
    <property type="match status" value="1"/>
</dbReference>
<evidence type="ECO:0000313" key="4">
    <source>
        <dbReference type="Proteomes" id="UP000291838"/>
    </source>
</evidence>
<dbReference type="EMBL" id="SDWS01000014">
    <property type="protein sequence ID" value="RYB88494.1"/>
    <property type="molecule type" value="Genomic_DNA"/>
</dbReference>
<dbReference type="GO" id="GO:0016740">
    <property type="term" value="F:transferase activity"/>
    <property type="evidence" value="ECO:0007669"/>
    <property type="project" value="UniProtKB-KW"/>
</dbReference>
<gene>
    <name evidence="3" type="ORF">EUA06_21100</name>
</gene>
<keyword evidence="3" id="KW-0315">Glutamine amidotransferase</keyword>
<dbReference type="AlphaFoldDB" id="A0A4Q2RL26"/>
<name>A0A4Q2RL26_9ACTN</name>
<protein>
    <submittedName>
        <fullName evidence="3">Type 1 glutamine amidotransferase</fullName>
    </submittedName>
</protein>
<sequence>MSTSSTSSCATSARSGRSTARRSPPTSATGCSRSSERFVPTRVLVVEHQASCPPHLVGRWLEEAGCTLSVCRPYAGDAFPALTSYDAVLVMGGDMGAYDDERAPWLRALKALLRDAVASSVPTLGICLGHQVLAVALGGEVIKNPRGQTVGLQPVGWSADALGDALFGARTGDEVAIHWNNDVVVALPSGGVVLARTPGGEVQVARFAPLAWGIQSHPEVDTDVVTGWAAEDRDDLVALGLDEHVVLAEIKDAEAALEAQWRPLVQRFAAIAGEER</sequence>
<evidence type="ECO:0000313" key="3">
    <source>
        <dbReference type="EMBL" id="RYB88494.1"/>
    </source>
</evidence>
<dbReference type="Pfam" id="PF00117">
    <property type="entry name" value="GATase"/>
    <property type="match status" value="1"/>
</dbReference>
<dbReference type="Gene3D" id="3.40.50.880">
    <property type="match status" value="1"/>
</dbReference>
<dbReference type="Proteomes" id="UP000291838">
    <property type="component" value="Unassembled WGS sequence"/>
</dbReference>